<evidence type="ECO:0000256" key="4">
    <source>
        <dbReference type="PIRSR" id="PIRSR005211-1"/>
    </source>
</evidence>
<dbReference type="Pfam" id="PF00561">
    <property type="entry name" value="Abhydrolase_1"/>
    <property type="match status" value="1"/>
</dbReference>
<dbReference type="InterPro" id="IPR050960">
    <property type="entry name" value="AB_hydrolase_4_sf"/>
</dbReference>
<evidence type="ECO:0000313" key="7">
    <source>
        <dbReference type="EMBL" id="OCH84563.1"/>
    </source>
</evidence>
<keyword evidence="5" id="KW-0812">Transmembrane</keyword>
<dbReference type="OrthoDB" id="5954035at2759"/>
<evidence type="ECO:0000256" key="3">
    <source>
        <dbReference type="ARBA" id="ARBA00022801"/>
    </source>
</evidence>
<reference evidence="7 8" key="1">
    <citation type="submission" date="2016-07" db="EMBL/GenBank/DDBJ databases">
        <title>Draft genome of the white-rot fungus Obba rivulosa 3A-2.</title>
        <authorList>
            <consortium name="DOE Joint Genome Institute"/>
            <person name="Miettinen O."/>
            <person name="Riley R."/>
            <person name="Acob R."/>
            <person name="Barry K."/>
            <person name="Cullen D."/>
            <person name="De Vries R."/>
            <person name="Hainaut M."/>
            <person name="Hatakka A."/>
            <person name="Henrissat B."/>
            <person name="Hilden K."/>
            <person name="Kuo R."/>
            <person name="Labutti K."/>
            <person name="Lipzen A."/>
            <person name="Makela M.R."/>
            <person name="Sandor L."/>
            <person name="Spatafora J.W."/>
            <person name="Grigoriev I.V."/>
            <person name="Hibbett D.S."/>
        </authorList>
    </citation>
    <scope>NUCLEOTIDE SEQUENCE [LARGE SCALE GENOMIC DNA]</scope>
    <source>
        <strain evidence="7 8">3A-2</strain>
    </source>
</reference>
<dbReference type="Gene3D" id="3.40.50.1820">
    <property type="entry name" value="alpha/beta hydrolase"/>
    <property type="match status" value="1"/>
</dbReference>
<dbReference type="GO" id="GO:0008126">
    <property type="term" value="F:acetylesterase activity"/>
    <property type="evidence" value="ECO:0007669"/>
    <property type="project" value="TreeGrafter"/>
</dbReference>
<feature type="transmembrane region" description="Helical" evidence="5">
    <location>
        <begin position="6"/>
        <end position="28"/>
    </location>
</feature>
<dbReference type="InterPro" id="IPR000952">
    <property type="entry name" value="AB_hydrolase_4_CS"/>
</dbReference>
<dbReference type="InterPro" id="IPR029058">
    <property type="entry name" value="AB_hydrolase_fold"/>
</dbReference>
<dbReference type="InterPro" id="IPR000073">
    <property type="entry name" value="AB_hydrolase_1"/>
</dbReference>
<sequence>MWIRGGFLEASAFAISVAILLVSGYSWILHRSRSRRDAVKLFHSSVPAPLHVHGNPVVSADQSVGDADSNLVDLVRTKCTTLCGPHAGFKGVWWLPGGHAQTMYCSLGDFSKVDHINYERKLLQIKDGGTIAVDVTPPFTCQPAQSNEHILFVTHGLTGGSHESYVRAALKTLTRSRASGGLGLRTVVMNFRGCNESPVTTPRLYHAGSSDDVRPVVLWICRTFPSCQILGLGFSLGANILTKYAGEEGDSCPLSCVVGLANVWDFVKGSSHIERGTFANRLIYRNVLGNALRALLQLHKNVFLSSKSPLSPSLLRTVFRKYTISLREYDELVTAPLYGFANADDYYRSISSSAFISGIRIPCLSINSLDDPIVGTRNLPVSQVSKSPWMLLATTRGGGHMGWFERDPISGELRRWYVEPVREFIAAIIDVR</sequence>
<dbReference type="Proteomes" id="UP000250043">
    <property type="component" value="Unassembled WGS sequence"/>
</dbReference>
<dbReference type="GO" id="GO:0047372">
    <property type="term" value="F:monoacylglycerol lipase activity"/>
    <property type="evidence" value="ECO:0007669"/>
    <property type="project" value="TreeGrafter"/>
</dbReference>
<evidence type="ECO:0000256" key="1">
    <source>
        <dbReference type="ARBA" id="ARBA00010884"/>
    </source>
</evidence>
<evidence type="ECO:0000256" key="5">
    <source>
        <dbReference type="SAM" id="Phobius"/>
    </source>
</evidence>
<accession>A0A8E2AI35</accession>
<evidence type="ECO:0000259" key="6">
    <source>
        <dbReference type="Pfam" id="PF00561"/>
    </source>
</evidence>
<comment type="similarity">
    <text evidence="1">Belongs to the AB hydrolase superfamily. AB hydrolase 4 family.</text>
</comment>
<feature type="active site" description="Charge relay system" evidence="4">
    <location>
        <position position="400"/>
    </location>
</feature>
<dbReference type="GO" id="GO:0051793">
    <property type="term" value="P:medium-chain fatty acid catabolic process"/>
    <property type="evidence" value="ECO:0007669"/>
    <property type="project" value="TreeGrafter"/>
</dbReference>
<keyword evidence="8" id="KW-1185">Reference proteome</keyword>
<evidence type="ECO:0000256" key="2">
    <source>
        <dbReference type="ARBA" id="ARBA00022487"/>
    </source>
</evidence>
<gene>
    <name evidence="7" type="ORF">OBBRIDRAFT_741380</name>
</gene>
<keyword evidence="3 7" id="KW-0378">Hydrolase</keyword>
<name>A0A8E2AI35_9APHY</name>
<dbReference type="InterPro" id="IPR012020">
    <property type="entry name" value="ABHD4"/>
</dbReference>
<dbReference type="EMBL" id="KV722659">
    <property type="protein sequence ID" value="OCH84563.1"/>
    <property type="molecule type" value="Genomic_DNA"/>
</dbReference>
<dbReference type="PANTHER" id="PTHR10794">
    <property type="entry name" value="ABHYDROLASE DOMAIN-CONTAINING PROTEIN"/>
    <property type="match status" value="1"/>
</dbReference>
<dbReference type="PROSITE" id="PS01133">
    <property type="entry name" value="UPF0017"/>
    <property type="match status" value="1"/>
</dbReference>
<dbReference type="AlphaFoldDB" id="A0A8E2AI35"/>
<proteinExistence type="inferred from homology"/>
<dbReference type="SUPFAM" id="SSF53474">
    <property type="entry name" value="alpha/beta-Hydrolases"/>
    <property type="match status" value="1"/>
</dbReference>
<dbReference type="PANTHER" id="PTHR10794:SF63">
    <property type="entry name" value="ALPHA_BETA HYDROLASE 1, ISOFORM A"/>
    <property type="match status" value="1"/>
</dbReference>
<keyword evidence="2" id="KW-0719">Serine esterase</keyword>
<dbReference type="GO" id="GO:0051792">
    <property type="term" value="P:medium-chain fatty acid biosynthetic process"/>
    <property type="evidence" value="ECO:0007669"/>
    <property type="project" value="TreeGrafter"/>
</dbReference>
<feature type="active site" description="Charge relay system" evidence="4">
    <location>
        <position position="235"/>
    </location>
</feature>
<organism evidence="7 8">
    <name type="scientific">Obba rivulosa</name>
    <dbReference type="NCBI Taxonomy" id="1052685"/>
    <lineage>
        <taxon>Eukaryota</taxon>
        <taxon>Fungi</taxon>
        <taxon>Dikarya</taxon>
        <taxon>Basidiomycota</taxon>
        <taxon>Agaricomycotina</taxon>
        <taxon>Agaricomycetes</taxon>
        <taxon>Polyporales</taxon>
        <taxon>Gelatoporiaceae</taxon>
        <taxon>Obba</taxon>
    </lineage>
</organism>
<dbReference type="PIRSF" id="PIRSF005211">
    <property type="entry name" value="Ab_hydro_YheT"/>
    <property type="match status" value="1"/>
</dbReference>
<keyword evidence="5" id="KW-0472">Membrane</keyword>
<feature type="domain" description="AB hydrolase-1" evidence="6">
    <location>
        <begin position="151"/>
        <end position="378"/>
    </location>
</feature>
<feature type="active site" description="Charge relay system" evidence="4">
    <location>
        <position position="371"/>
    </location>
</feature>
<keyword evidence="5" id="KW-1133">Transmembrane helix</keyword>
<protein>
    <submittedName>
        <fullName evidence="7">AB-hydrolase YheT</fullName>
    </submittedName>
</protein>
<evidence type="ECO:0000313" key="8">
    <source>
        <dbReference type="Proteomes" id="UP000250043"/>
    </source>
</evidence>